<dbReference type="OrthoDB" id="5278907at2759"/>
<feature type="compositionally biased region" description="Basic and acidic residues" evidence="1">
    <location>
        <begin position="97"/>
        <end position="108"/>
    </location>
</feature>
<name>A0A420YA46_9PEZI</name>
<dbReference type="AlphaFoldDB" id="A0A420YA46"/>
<accession>A0A420YA46</accession>
<gene>
    <name evidence="2" type="ORF">DL546_005550</name>
</gene>
<comment type="caution">
    <text evidence="2">The sequence shown here is derived from an EMBL/GenBank/DDBJ whole genome shotgun (WGS) entry which is preliminary data.</text>
</comment>
<evidence type="ECO:0000313" key="2">
    <source>
        <dbReference type="EMBL" id="RKU44752.1"/>
    </source>
</evidence>
<dbReference type="EMBL" id="QVQW01000027">
    <property type="protein sequence ID" value="RKU44752.1"/>
    <property type="molecule type" value="Genomic_DNA"/>
</dbReference>
<feature type="region of interest" description="Disordered" evidence="1">
    <location>
        <begin position="95"/>
        <end position="114"/>
    </location>
</feature>
<dbReference type="STRING" id="177199.A0A420YA46"/>
<organism evidence="2 3">
    <name type="scientific">Coniochaeta pulveracea</name>
    <dbReference type="NCBI Taxonomy" id="177199"/>
    <lineage>
        <taxon>Eukaryota</taxon>
        <taxon>Fungi</taxon>
        <taxon>Dikarya</taxon>
        <taxon>Ascomycota</taxon>
        <taxon>Pezizomycotina</taxon>
        <taxon>Sordariomycetes</taxon>
        <taxon>Sordariomycetidae</taxon>
        <taxon>Coniochaetales</taxon>
        <taxon>Coniochaetaceae</taxon>
        <taxon>Coniochaeta</taxon>
    </lineage>
</organism>
<keyword evidence="3" id="KW-1185">Reference proteome</keyword>
<protein>
    <submittedName>
        <fullName evidence="2">Uncharacterized protein</fullName>
    </submittedName>
</protein>
<evidence type="ECO:0000313" key="3">
    <source>
        <dbReference type="Proteomes" id="UP000275385"/>
    </source>
</evidence>
<proteinExistence type="predicted"/>
<sequence>MELPKLLFKPKKVWPPDFKSMSPQEQLRLEKKYKRRAALATARPRWDKFIRLAQLFSVTFVAIYGVLFMETKDEHNPFLSIRKRFWEFVGSMSTNDRPVRRTLSDHVDNPPASK</sequence>
<evidence type="ECO:0000256" key="1">
    <source>
        <dbReference type="SAM" id="MobiDB-lite"/>
    </source>
</evidence>
<reference evidence="2 3" key="1">
    <citation type="submission" date="2018-08" db="EMBL/GenBank/DDBJ databases">
        <title>Draft genome of the lignicolous fungus Coniochaeta pulveracea.</title>
        <authorList>
            <person name="Borstlap C.J."/>
            <person name="De Witt R.N."/>
            <person name="Botha A."/>
            <person name="Volschenk H."/>
        </authorList>
    </citation>
    <scope>NUCLEOTIDE SEQUENCE [LARGE SCALE GENOMIC DNA]</scope>
    <source>
        <strain evidence="2 3">CAB683</strain>
    </source>
</reference>
<dbReference type="Proteomes" id="UP000275385">
    <property type="component" value="Unassembled WGS sequence"/>
</dbReference>